<dbReference type="InterPro" id="IPR036388">
    <property type="entry name" value="WH-like_DNA-bd_sf"/>
</dbReference>
<proteinExistence type="predicted"/>
<keyword evidence="2" id="KW-1185">Reference proteome</keyword>
<evidence type="ECO:0000313" key="1">
    <source>
        <dbReference type="EMBL" id="BDZ76002.1"/>
    </source>
</evidence>
<sequence>MFTSTITILDALYEKNRRWYDAVTLVYCMERPQKEVAECMGVNLDTLHSMLYRARNWIKEYCREEYDHIHEA</sequence>
<dbReference type="EMBL" id="AP027742">
    <property type="protein sequence ID" value="BDZ76002.1"/>
    <property type="molecule type" value="Genomic_DNA"/>
</dbReference>
<gene>
    <name evidence="1" type="ORF">Lac1_01850</name>
</gene>
<evidence type="ECO:0000313" key="2">
    <source>
        <dbReference type="Proteomes" id="UP001305815"/>
    </source>
</evidence>
<name>A0ABM8I284_9FIRM</name>
<dbReference type="Proteomes" id="UP001305815">
    <property type="component" value="Chromosome"/>
</dbReference>
<accession>A0ABM8I284</accession>
<organism evidence="1 2">
    <name type="scientific">Claveliimonas bilis</name>
    <dbReference type="NCBI Taxonomy" id="3028070"/>
    <lineage>
        <taxon>Bacteria</taxon>
        <taxon>Bacillati</taxon>
        <taxon>Bacillota</taxon>
        <taxon>Clostridia</taxon>
        <taxon>Lachnospirales</taxon>
        <taxon>Lachnospiraceae</taxon>
        <taxon>Claveliimonas</taxon>
    </lineage>
</organism>
<dbReference type="Gene3D" id="1.10.10.10">
    <property type="entry name" value="Winged helix-like DNA-binding domain superfamily/Winged helix DNA-binding domain"/>
    <property type="match status" value="1"/>
</dbReference>
<dbReference type="InterPro" id="IPR013324">
    <property type="entry name" value="RNA_pol_sigma_r3/r4-like"/>
</dbReference>
<dbReference type="SUPFAM" id="SSF88659">
    <property type="entry name" value="Sigma3 and sigma4 domains of RNA polymerase sigma factors"/>
    <property type="match status" value="1"/>
</dbReference>
<protein>
    <recommendedName>
        <fullName evidence="3">RNA polymerase sigma factor 70 region 4 type 2 domain-containing protein</fullName>
    </recommendedName>
</protein>
<reference evidence="2" key="1">
    <citation type="journal article" date="2023" name="Int. J. Syst. Evol. Microbiol.">
        <title>Claveliimonas bilis gen. nov., sp. nov., deoxycholic acid-producing bacteria isolated from human faeces, and reclassification of Sellimonas monacensis Zenner et al. 2021 as Claveliimonas monacensis comb. nov.</title>
        <authorList>
            <person name="Hisatomi A."/>
            <person name="Kastawa N.W.E.P.G."/>
            <person name="Song I."/>
            <person name="Ohkuma M."/>
            <person name="Fukiya S."/>
            <person name="Sakamoto M."/>
        </authorList>
    </citation>
    <scope>NUCLEOTIDE SEQUENCE [LARGE SCALE GENOMIC DNA]</scope>
    <source>
        <strain evidence="2">12BBH14</strain>
    </source>
</reference>
<evidence type="ECO:0008006" key="3">
    <source>
        <dbReference type="Google" id="ProtNLM"/>
    </source>
</evidence>